<feature type="chain" id="PRO_5039449939" description="F5/8 type C domain-containing protein" evidence="1">
    <location>
        <begin position="24"/>
        <end position="1742"/>
    </location>
</feature>
<dbReference type="InterPro" id="IPR000421">
    <property type="entry name" value="FA58C"/>
</dbReference>
<evidence type="ECO:0000313" key="3">
    <source>
        <dbReference type="EMBL" id="RTE10819.1"/>
    </source>
</evidence>
<protein>
    <recommendedName>
        <fullName evidence="2">F5/8 type C domain-containing protein</fullName>
    </recommendedName>
</protein>
<dbReference type="Gene3D" id="2.60.40.10">
    <property type="entry name" value="Immunoglobulins"/>
    <property type="match status" value="1"/>
</dbReference>
<dbReference type="Gene3D" id="1.20.1270.90">
    <property type="entry name" value="AF1782-like"/>
    <property type="match status" value="1"/>
</dbReference>
<keyword evidence="1" id="KW-0732">Signal</keyword>
<dbReference type="EMBL" id="RXHU01000015">
    <property type="protein sequence ID" value="RTE10819.1"/>
    <property type="molecule type" value="Genomic_DNA"/>
</dbReference>
<dbReference type="InterPro" id="IPR013783">
    <property type="entry name" value="Ig-like_fold"/>
</dbReference>
<proteinExistence type="predicted"/>
<dbReference type="OrthoDB" id="99456at2"/>
<dbReference type="Proteomes" id="UP000276128">
    <property type="component" value="Unassembled WGS sequence"/>
</dbReference>
<dbReference type="SUPFAM" id="SSF49785">
    <property type="entry name" value="Galactose-binding domain-like"/>
    <property type="match status" value="3"/>
</dbReference>
<keyword evidence="4" id="KW-1185">Reference proteome</keyword>
<dbReference type="GO" id="GO:0016020">
    <property type="term" value="C:membrane"/>
    <property type="evidence" value="ECO:0007669"/>
    <property type="project" value="InterPro"/>
</dbReference>
<name>A0A3S0CX67_9BACL</name>
<feature type="signal peptide" evidence="1">
    <location>
        <begin position="1"/>
        <end position="23"/>
    </location>
</feature>
<dbReference type="InterPro" id="IPR008979">
    <property type="entry name" value="Galactose-bd-like_sf"/>
</dbReference>
<dbReference type="Gene3D" id="2.60.120.260">
    <property type="entry name" value="Galactose-binding domain-like"/>
    <property type="match status" value="3"/>
</dbReference>
<dbReference type="SUPFAM" id="SSF49313">
    <property type="entry name" value="Cadherin-like"/>
    <property type="match status" value="1"/>
</dbReference>
<evidence type="ECO:0000259" key="2">
    <source>
        <dbReference type="Pfam" id="PF00754"/>
    </source>
</evidence>
<dbReference type="Pfam" id="PF00754">
    <property type="entry name" value="F5_F8_type_C"/>
    <property type="match status" value="1"/>
</dbReference>
<dbReference type="InterPro" id="IPR015919">
    <property type="entry name" value="Cadherin-like_sf"/>
</dbReference>
<accession>A0A3S0CX67</accession>
<dbReference type="SUPFAM" id="SSF48230">
    <property type="entry name" value="Chondroitin AC/alginate lyase"/>
    <property type="match status" value="1"/>
</dbReference>
<dbReference type="Gene3D" id="1.50.10.100">
    <property type="entry name" value="Chondroitin AC/alginate lyase"/>
    <property type="match status" value="1"/>
</dbReference>
<reference evidence="3 4" key="1">
    <citation type="submission" date="2018-12" db="EMBL/GenBank/DDBJ databases">
        <title>Bacillus ochoae sp. nov., Paenibacillus whitsoniae sp. nov., Paenibacillus spiritus sp. nov. Isolated from the Mars Exploration Rover during spacecraft assembly.</title>
        <authorList>
            <person name="Seuylemezian A."/>
            <person name="Vaishampayan P."/>
        </authorList>
    </citation>
    <scope>NUCLEOTIDE SEQUENCE [LARGE SCALE GENOMIC DNA]</scope>
    <source>
        <strain evidence="3 4">MER 54</strain>
    </source>
</reference>
<sequence length="1742" mass="189255">MQKKGKVLTVLATILMIAQICLSALPVTVKAEPASVFTDYLPAITQVTDEEGFIHPGVGLTKELLENLRSKIRAGAQPWTYYFNTMLLPAPEASRTISSSNSSDGKTPSADYFNSQGIEGRFIADAVKAYAQAVMYYLTGDDVYRANAMMIIRVWEKMDPAKYAYYTDAHIHAGVPLNRMVMAAEILRYTSTQTASLAWTDQDTADFTNHLIIPVTETLLHDQNHFMNQHNYPILGAMAGYIFTGNRDRYNESVEWFTVNRTAKDQGFNGAIKALFRWVTEEEKPGTKVGEGTPVEPHVQHMEMGRDQAHGGGDLTNAAIITRLIHAQGTRIDPVAGTPSTADNAVDIMEFLNHRLLAAANYFWQFMLGYDTPWTPQAYAITGGDPDNVGMGGYIRDTYNFVSPGYRGRFDTANFWDFYSYYTYVKHQDVSQLAPYYYEAFTKKQPSTPGMWANKDAGNDFWLYLPAEAEADAAKFIPQDKTSGKILQLEDRFTKLDSNTATMQEGDTGFIRFHATQEGSQIAALSFAGAAGSGPFGFKIRTNGVATLDAFGSTFTLPNTKGEWKYVYLSGTFDNIVYMKVKGTPGITVDLDFVDAAAGTNLTPPVFKSGSSDLKIYTYVGAFVNVDLSATDASSTDVITYELQNNAKGLPLDTQTGALSWHPTEAGNYTVVVAATDGTTVSVKNVNIIVSSDRASAVQAIIASYDPNQVYVEATLGLFQTVYTNTLSQMNTASEVDFDKQLQALRAATEGLTLVTPLTNYGMRWSKVVAWSSWGSLASNMDDGTNLTGSGYGLALGSAPHLYHLLDFGPDYKVSATKFGFLTNIFVDRLANSTVYGSNDKLNWTRLTPGVTQYTQAYQTLDVDPARQNEKYRYIKLEMIQPLPAVLYGEVVNLLEMTDFDVYGTRYEIGNKLDTVSISSDQSINGKISAGDTAKVTIKAKEPIQNVKVSIQGIDATVTTTDNINWTAVATMAGNVPAGYLHFSVDYQKNDGTNGDTTFGSTDGSELFITSPKYINVPMLAKVTASDKQWPGNGLSADQVGSLLFDGSTSSFGDLNTASGSYYTIDFGEGVTVKLDEAVLMPRASFPARLNGMVIQGSNDNVNWTNITTGVKGALANTWYVMDNDQIVDHNAYRYLRLYNSSAWSGDVAEVEFYGDYTASAAMVASKITSIPTQAMYAASIAMPKIPAGYTLSIKSTSPPGIIGTDGTITQPDYDTLVNVVFTVTKLADGTTADTRSISTVVTGYLLPPDGYTKGSYYLYQNEVNRIKTALNQPGADKPSLFKQLVQAQGLLVSIKDIYKKINITSSMAMASSISWDGTANAAANGWRAFDGDTTTSPDTKTSAGWAQADLGAGNAKVIGEIKFIPRPNQISRMNGALIQGSNDGTNFVTLYTINNITELKWYSQVINNSTAYRYLRYYTPSGSANVGELEFYEKIVDRTLLTLLLDKAAAISANQYTSHSVAVLQNTVTSATSVSNKPDATQTEVDAASESLKSALEGLQYLPTASVNPAAPNGLNGWYTVPVTVTLSAYGNMEYTLNGENTWHSYASPITLDQDGVHTLNYRLTNTTDVQSVTVKIDKTAPTITVTGLVYGTYTDSMDVTPILTLSDNFSGVDGSKTMVTLSTYGEQQAVQQGAAIPLYTLPLGSHTLIVTASDLAGNTDIQTITFQTTTSIESLQALVTRFKTGGWIDNAGIANSLQSKLTANKLADFVNEVQAQSGKHISAQAAGYLLRDARYLLSNR</sequence>
<dbReference type="GO" id="GO:0005509">
    <property type="term" value="F:calcium ion binding"/>
    <property type="evidence" value="ECO:0007669"/>
    <property type="project" value="InterPro"/>
</dbReference>
<dbReference type="InterPro" id="IPR008929">
    <property type="entry name" value="Chondroitin_lyas"/>
</dbReference>
<organism evidence="3 4">
    <name type="scientific">Paenibacillus whitsoniae</name>
    <dbReference type="NCBI Taxonomy" id="2496558"/>
    <lineage>
        <taxon>Bacteria</taxon>
        <taxon>Bacillati</taxon>
        <taxon>Bacillota</taxon>
        <taxon>Bacilli</taxon>
        <taxon>Bacillales</taxon>
        <taxon>Paenibacillaceae</taxon>
        <taxon>Paenibacillus</taxon>
    </lineage>
</organism>
<evidence type="ECO:0000313" key="4">
    <source>
        <dbReference type="Proteomes" id="UP000276128"/>
    </source>
</evidence>
<evidence type="ECO:0000256" key="1">
    <source>
        <dbReference type="SAM" id="SignalP"/>
    </source>
</evidence>
<dbReference type="RefSeq" id="WP_126140281.1">
    <property type="nucleotide sequence ID" value="NZ_RXHU01000015.1"/>
</dbReference>
<comment type="caution">
    <text evidence="3">The sequence shown here is derived from an EMBL/GenBank/DDBJ whole genome shotgun (WGS) entry which is preliminary data.</text>
</comment>
<gene>
    <name evidence="3" type="ORF">EJQ19_06015</name>
</gene>
<feature type="domain" description="F5/8 type C" evidence="2">
    <location>
        <begin position="1326"/>
        <end position="1424"/>
    </location>
</feature>